<sequence>MHACRNWDDVGGSQLPNDIMRRLLDKGVPIDAETENGDTPLSLAISAGGVGSVGFLVKAGAALDLADKEGRNCLDLAAVMFSLFPKKVREKGVGVHPVI</sequence>
<dbReference type="SUPFAM" id="SSF48403">
    <property type="entry name" value="Ankyrin repeat"/>
    <property type="match status" value="1"/>
</dbReference>
<keyword evidence="1" id="KW-0040">ANK repeat</keyword>
<dbReference type="AlphaFoldDB" id="D8LLS5"/>
<dbReference type="PROSITE" id="PS50088">
    <property type="entry name" value="ANK_REPEAT"/>
    <property type="match status" value="1"/>
</dbReference>
<evidence type="ECO:0000313" key="3">
    <source>
        <dbReference type="Proteomes" id="UP000002630"/>
    </source>
</evidence>
<dbReference type="EMBL" id="FN648565">
    <property type="protein sequence ID" value="CBN76161.1"/>
    <property type="molecule type" value="Genomic_DNA"/>
</dbReference>
<name>D8LLS5_ECTSI</name>
<dbReference type="InterPro" id="IPR036770">
    <property type="entry name" value="Ankyrin_rpt-contain_sf"/>
</dbReference>
<keyword evidence="3" id="KW-1185">Reference proteome</keyword>
<dbReference type="Gene3D" id="1.25.40.20">
    <property type="entry name" value="Ankyrin repeat-containing domain"/>
    <property type="match status" value="1"/>
</dbReference>
<dbReference type="OrthoDB" id="47198at2759"/>
<feature type="repeat" description="ANK" evidence="1">
    <location>
        <begin position="36"/>
        <end position="68"/>
    </location>
</feature>
<dbReference type="EMBL" id="FN649740">
    <property type="protein sequence ID" value="CBN76161.1"/>
    <property type="molecule type" value="Genomic_DNA"/>
</dbReference>
<dbReference type="Pfam" id="PF12796">
    <property type="entry name" value="Ank_2"/>
    <property type="match status" value="1"/>
</dbReference>
<reference evidence="2 3" key="1">
    <citation type="journal article" date="2010" name="Nature">
        <title>The Ectocarpus genome and the independent evolution of multicellularity in brown algae.</title>
        <authorList>
            <person name="Cock J.M."/>
            <person name="Sterck L."/>
            <person name="Rouze P."/>
            <person name="Scornet D."/>
            <person name="Allen A.E."/>
            <person name="Amoutzias G."/>
            <person name="Anthouard V."/>
            <person name="Artiguenave F."/>
            <person name="Aury J.M."/>
            <person name="Badger J.H."/>
            <person name="Beszteri B."/>
            <person name="Billiau K."/>
            <person name="Bonnet E."/>
            <person name="Bothwell J.H."/>
            <person name="Bowler C."/>
            <person name="Boyen C."/>
            <person name="Brownlee C."/>
            <person name="Carrano C.J."/>
            <person name="Charrier B."/>
            <person name="Cho G.Y."/>
            <person name="Coelho S.M."/>
            <person name="Collen J."/>
            <person name="Corre E."/>
            <person name="Da Silva C."/>
            <person name="Delage L."/>
            <person name="Delaroque N."/>
            <person name="Dittami S.M."/>
            <person name="Doulbeau S."/>
            <person name="Elias M."/>
            <person name="Farnham G."/>
            <person name="Gachon C.M."/>
            <person name="Gschloessl B."/>
            <person name="Heesch S."/>
            <person name="Jabbari K."/>
            <person name="Jubin C."/>
            <person name="Kawai H."/>
            <person name="Kimura K."/>
            <person name="Kloareg B."/>
            <person name="Kupper F.C."/>
            <person name="Lang D."/>
            <person name="Le Bail A."/>
            <person name="Leblanc C."/>
            <person name="Lerouge P."/>
            <person name="Lohr M."/>
            <person name="Lopez P.J."/>
            <person name="Martens C."/>
            <person name="Maumus F."/>
            <person name="Michel G."/>
            <person name="Miranda-Saavedra D."/>
            <person name="Morales J."/>
            <person name="Moreau H."/>
            <person name="Motomura T."/>
            <person name="Nagasato C."/>
            <person name="Napoli C.A."/>
            <person name="Nelson D.R."/>
            <person name="Nyvall-Collen P."/>
            <person name="Peters A.F."/>
            <person name="Pommier C."/>
            <person name="Potin P."/>
            <person name="Poulain J."/>
            <person name="Quesneville H."/>
            <person name="Read B."/>
            <person name="Rensing S.A."/>
            <person name="Ritter A."/>
            <person name="Rousvoal S."/>
            <person name="Samanta M."/>
            <person name="Samson G."/>
            <person name="Schroeder D.C."/>
            <person name="Segurens B."/>
            <person name="Strittmatter M."/>
            <person name="Tonon T."/>
            <person name="Tregear J.W."/>
            <person name="Valentin K."/>
            <person name="von Dassow P."/>
            <person name="Yamagishi T."/>
            <person name="Van de Peer Y."/>
            <person name="Wincker P."/>
        </authorList>
    </citation>
    <scope>NUCLEOTIDE SEQUENCE [LARGE SCALE GENOMIC DNA]</scope>
    <source>
        <strain evidence="3">Ec32 / CCAP1310/4</strain>
    </source>
</reference>
<proteinExistence type="predicted"/>
<dbReference type="InterPro" id="IPR002110">
    <property type="entry name" value="Ankyrin_rpt"/>
</dbReference>
<dbReference type="PROSITE" id="PS50297">
    <property type="entry name" value="ANK_REP_REGION"/>
    <property type="match status" value="1"/>
</dbReference>
<evidence type="ECO:0000256" key="1">
    <source>
        <dbReference type="PROSITE-ProRule" id="PRU00023"/>
    </source>
</evidence>
<evidence type="ECO:0000313" key="2">
    <source>
        <dbReference type="EMBL" id="CBN76161.1"/>
    </source>
</evidence>
<dbReference type="InParanoid" id="D8LLS5"/>
<organism evidence="2 3">
    <name type="scientific">Ectocarpus siliculosus</name>
    <name type="common">Brown alga</name>
    <name type="synonym">Conferva siliculosa</name>
    <dbReference type="NCBI Taxonomy" id="2880"/>
    <lineage>
        <taxon>Eukaryota</taxon>
        <taxon>Sar</taxon>
        <taxon>Stramenopiles</taxon>
        <taxon>Ochrophyta</taxon>
        <taxon>PX clade</taxon>
        <taxon>Phaeophyceae</taxon>
        <taxon>Ectocarpales</taxon>
        <taxon>Ectocarpaceae</taxon>
        <taxon>Ectocarpus</taxon>
    </lineage>
</organism>
<dbReference type="Proteomes" id="UP000002630">
    <property type="component" value="Linkage Group LG15"/>
</dbReference>
<accession>D8LLS5</accession>
<gene>
    <name evidence="2" type="ORF">Esi_0370_0002</name>
</gene>
<protein>
    <submittedName>
        <fullName evidence="2">Uncharacterized protein</fullName>
    </submittedName>
</protein>